<dbReference type="SUPFAM" id="SSF52540">
    <property type="entry name" value="P-loop containing nucleoside triphosphate hydrolases"/>
    <property type="match status" value="2"/>
</dbReference>
<reference evidence="15 16" key="1">
    <citation type="submission" date="2019-05" db="EMBL/GenBank/DDBJ databases">
        <title>Comparative genomics and metabolomics analyses of clavulanic acid producing Streptomyces species provides insight into specialized metabolism and evolution of beta-lactam biosynthetic gene clusters.</title>
        <authorList>
            <person name="Moore M.A."/>
            <person name="Cruz-Morales P."/>
            <person name="Barona Gomez F."/>
            <person name="Kapil T."/>
        </authorList>
    </citation>
    <scope>NUCLEOTIDE SEQUENCE [LARGE SCALE GENOMIC DNA]</scope>
    <source>
        <strain evidence="15 16">NRRL 5741</strain>
    </source>
</reference>
<dbReference type="GO" id="GO:0004518">
    <property type="term" value="F:nuclease activity"/>
    <property type="evidence" value="ECO:0007669"/>
    <property type="project" value="UniProtKB-KW"/>
</dbReference>
<proteinExistence type="inferred from homology"/>
<dbReference type="InterPro" id="IPR003439">
    <property type="entry name" value="ABC_transporter-like_ATP-bd"/>
</dbReference>
<dbReference type="Proteomes" id="UP000419138">
    <property type="component" value="Unassembled WGS sequence"/>
</dbReference>
<dbReference type="Pfam" id="PF00005">
    <property type="entry name" value="ABC_tran"/>
    <property type="match status" value="1"/>
</dbReference>
<evidence type="ECO:0000313" key="15">
    <source>
        <dbReference type="EMBL" id="MQT05562.1"/>
    </source>
</evidence>
<dbReference type="Gene3D" id="1.20.1580.10">
    <property type="entry name" value="ABC transporter ATPase like domain"/>
    <property type="match status" value="2"/>
</dbReference>
<evidence type="ECO:0000256" key="8">
    <source>
        <dbReference type="ARBA" id="ARBA00022881"/>
    </source>
</evidence>
<accession>A0A646KTD1</accession>
<evidence type="ECO:0000256" key="6">
    <source>
        <dbReference type="ARBA" id="ARBA00022769"/>
    </source>
</evidence>
<dbReference type="Gene3D" id="3.40.50.300">
    <property type="entry name" value="P-loop containing nucleotide triphosphate hydrolases"/>
    <property type="match status" value="3"/>
</dbReference>
<comment type="caution">
    <text evidence="15">The sequence shown here is derived from an EMBL/GenBank/DDBJ whole genome shotgun (WGS) entry which is preliminary data.</text>
</comment>
<evidence type="ECO:0000256" key="13">
    <source>
        <dbReference type="ARBA" id="ARBA00042156"/>
    </source>
</evidence>
<comment type="subcellular location">
    <subcellularLocation>
        <location evidence="1">Cytoplasm</location>
    </subcellularLocation>
</comment>
<keyword evidence="5" id="KW-0227">DNA damage</keyword>
<evidence type="ECO:0000256" key="1">
    <source>
        <dbReference type="ARBA" id="ARBA00004496"/>
    </source>
</evidence>
<protein>
    <recommendedName>
        <fullName evidence="12">UvrABC system protein A</fullName>
    </recommendedName>
    <alternativeName>
        <fullName evidence="13">Excinuclease ABC subunit A</fullName>
    </alternativeName>
</protein>
<keyword evidence="8" id="KW-0267">Excision nuclease</keyword>
<keyword evidence="16" id="KW-1185">Reference proteome</keyword>
<evidence type="ECO:0000259" key="14">
    <source>
        <dbReference type="PROSITE" id="PS50893"/>
    </source>
</evidence>
<evidence type="ECO:0000256" key="3">
    <source>
        <dbReference type="ARBA" id="ARBA00022737"/>
    </source>
</evidence>
<evidence type="ECO:0000256" key="11">
    <source>
        <dbReference type="ARBA" id="ARBA00038000"/>
    </source>
</evidence>
<evidence type="ECO:0000256" key="4">
    <source>
        <dbReference type="ARBA" id="ARBA00022741"/>
    </source>
</evidence>
<gene>
    <name evidence="15" type="ORF">FF041_37370</name>
</gene>
<dbReference type="OrthoDB" id="9809851at2"/>
<name>A0A646KTD1_STRJU</name>
<feature type="domain" description="ABC transporter" evidence="14">
    <location>
        <begin position="456"/>
        <end position="752"/>
    </location>
</feature>
<keyword evidence="10" id="KW-0234">DNA repair</keyword>
<keyword evidence="4" id="KW-0547">Nucleotide-binding</keyword>
<evidence type="ECO:0000256" key="12">
    <source>
        <dbReference type="ARBA" id="ARBA00039316"/>
    </source>
</evidence>
<evidence type="ECO:0000256" key="9">
    <source>
        <dbReference type="ARBA" id="ARBA00023125"/>
    </source>
</evidence>
<evidence type="ECO:0000256" key="7">
    <source>
        <dbReference type="ARBA" id="ARBA00022840"/>
    </source>
</evidence>
<keyword evidence="7" id="KW-0067">ATP-binding</keyword>
<comment type="similarity">
    <text evidence="11">Belongs to the ABC transporter superfamily. UvrA family.</text>
</comment>
<dbReference type="GO" id="GO:0005524">
    <property type="term" value="F:ATP binding"/>
    <property type="evidence" value="ECO:0007669"/>
    <property type="project" value="UniProtKB-KW"/>
</dbReference>
<dbReference type="PROSITE" id="PS50893">
    <property type="entry name" value="ABC_TRANSPORTER_2"/>
    <property type="match status" value="2"/>
</dbReference>
<keyword evidence="3" id="KW-0677">Repeat</keyword>
<dbReference type="InterPro" id="IPR027417">
    <property type="entry name" value="P-loop_NTPase"/>
</dbReference>
<evidence type="ECO:0000313" key="16">
    <source>
        <dbReference type="Proteomes" id="UP000419138"/>
    </source>
</evidence>
<dbReference type="RefSeq" id="WP_153527129.1">
    <property type="nucleotide sequence ID" value="NZ_JBEPDZ010000062.1"/>
</dbReference>
<dbReference type="GO" id="GO:0006281">
    <property type="term" value="P:DNA repair"/>
    <property type="evidence" value="ECO:0007669"/>
    <property type="project" value="UniProtKB-KW"/>
</dbReference>
<evidence type="ECO:0000256" key="10">
    <source>
        <dbReference type="ARBA" id="ARBA00023204"/>
    </source>
</evidence>
<dbReference type="PANTHER" id="PTHR43152">
    <property type="entry name" value="UVRABC SYSTEM PROTEIN A"/>
    <property type="match status" value="1"/>
</dbReference>
<keyword evidence="9" id="KW-0238">DNA-binding</keyword>
<sequence>MAAADPDPDQQLTPADAHTVIQVRGARENNLRDIDVDLPKRRLTVFTGVSGSGKSSLVFGTIAAESQRLINETYTAFVQSFMPSLGRPDVDGLHNLSAAIVVDQERMGANSRSTVGTATDAYTMLRIVFSRVGVPHIGASGAFSFNLPEGMCPRCEGLGQISEIDVDQLVDRDKSLNEGAITVPGYAVDSWLWSVMAGSGFYDPDTRLRDFTEREWEDFLHKPPVKIKVGGNGFTYEGLAAKLQRTWLVKDREALQPHIRAFVDRAVVFSRCPECEGTRLTRAALSSKIDGVNIAECSAMQISDLAVFLRAVDDPGVAPLLAGLRRLLDSLVEIGLGYLSLDRPASTLSGGEAQRVKMVRHLGSSLTDVTYVFDEPTIGLHPHDIQRMNELLLLLRDKGNTVLVVEHKPEVIAIADHVVDLGPGAGEAGGEICYSGDLAGLRASGTLTGRHLEHRARLRERVRTPRGQLSIKDADLHNLRDVSVDIPIGVLTVVTGVAGSGKSSLIHGYLADREGVVVADQSPIRGSRRSNPATYTGLLGPIRTAFAKANGVKASLFSANSEGACPHCNGLGLVYTDLAMMAGVASVCEGCEGKRFTPEVLTYRLRDKNIGEVLAMSVEEAYAFFPTGQANAVLGRLFDVGLSYLRLGQPLNTLSGGERQRLKLAVHMGEKSSTYILDEPTTGLHMADVDKLLALLDRLVDEGNTVVVIEHHQAVMAHADWIVDLGPGGGHDGGRVVFTGAPAELVASADTLTARHLRRYVGRETG</sequence>
<evidence type="ECO:0000256" key="2">
    <source>
        <dbReference type="ARBA" id="ARBA00022490"/>
    </source>
</evidence>
<dbReference type="GO" id="GO:0005737">
    <property type="term" value="C:cytoplasm"/>
    <property type="evidence" value="ECO:0007669"/>
    <property type="project" value="UniProtKB-SubCell"/>
</dbReference>
<dbReference type="GO" id="GO:0003677">
    <property type="term" value="F:DNA binding"/>
    <property type="evidence" value="ECO:0007669"/>
    <property type="project" value="UniProtKB-KW"/>
</dbReference>
<dbReference type="EMBL" id="VCLA01000204">
    <property type="protein sequence ID" value="MQT05562.1"/>
    <property type="molecule type" value="Genomic_DNA"/>
</dbReference>
<feature type="domain" description="ABC transporter" evidence="14">
    <location>
        <begin position="12"/>
        <end position="448"/>
    </location>
</feature>
<evidence type="ECO:0000256" key="5">
    <source>
        <dbReference type="ARBA" id="ARBA00022763"/>
    </source>
</evidence>
<organism evidence="15 16">
    <name type="scientific">Streptomyces jumonjinensis</name>
    <dbReference type="NCBI Taxonomy" id="1945"/>
    <lineage>
        <taxon>Bacteria</taxon>
        <taxon>Bacillati</taxon>
        <taxon>Actinomycetota</taxon>
        <taxon>Actinomycetes</taxon>
        <taxon>Kitasatosporales</taxon>
        <taxon>Streptomycetaceae</taxon>
        <taxon>Streptomyces</taxon>
    </lineage>
</organism>
<dbReference type="GO" id="GO:0016887">
    <property type="term" value="F:ATP hydrolysis activity"/>
    <property type="evidence" value="ECO:0007669"/>
    <property type="project" value="InterPro"/>
</dbReference>
<dbReference type="AlphaFoldDB" id="A0A646KTD1"/>
<keyword evidence="2" id="KW-0963">Cytoplasm</keyword>
<keyword evidence="6" id="KW-0228">DNA excision</keyword>
<dbReference type="PANTHER" id="PTHR43152:SF2">
    <property type="entry name" value="DRUG RESISTANCE ABC TRANSPORTER"/>
    <property type="match status" value="1"/>
</dbReference>
<dbReference type="Gene3D" id="1.10.8.280">
    <property type="entry name" value="ABC transporter ATPase domain-like"/>
    <property type="match status" value="1"/>
</dbReference>